<organism evidence="4 5">
    <name type="scientific">Clostridium tetani</name>
    <dbReference type="NCBI Taxonomy" id="1513"/>
    <lineage>
        <taxon>Bacteria</taxon>
        <taxon>Bacillati</taxon>
        <taxon>Bacillota</taxon>
        <taxon>Clostridia</taxon>
        <taxon>Eubacteriales</taxon>
        <taxon>Clostridiaceae</taxon>
        <taxon>Clostridium</taxon>
    </lineage>
</organism>
<evidence type="ECO:0000256" key="2">
    <source>
        <dbReference type="SAM" id="SignalP"/>
    </source>
</evidence>
<dbReference type="Proteomes" id="UP001321763">
    <property type="component" value="Chromosome"/>
</dbReference>
<evidence type="ECO:0000313" key="4">
    <source>
        <dbReference type="EMBL" id="RXI49929.1"/>
    </source>
</evidence>
<feature type="signal peptide" evidence="2">
    <location>
        <begin position="1"/>
        <end position="31"/>
    </location>
</feature>
<proteinExistence type="predicted"/>
<dbReference type="AlphaFoldDB" id="A0A4Q0VEX1"/>
<evidence type="ECO:0000313" key="5">
    <source>
        <dbReference type="Proteomes" id="UP000290921"/>
    </source>
</evidence>
<evidence type="ECO:0000256" key="1">
    <source>
        <dbReference type="SAM" id="MobiDB-lite"/>
    </source>
</evidence>
<dbReference type="Proteomes" id="UP000290921">
    <property type="component" value="Unassembled WGS sequence"/>
</dbReference>
<name>A0A4Q0VEX1_CLOTA</name>
<accession>A0A4Q0VEX1</accession>
<sequence length="270" mass="30343">MENKKNSVKKKICSAAISSMMIFGMCSSVLAAPISKIQNIPNNSLVIGKCLFQLDKVTSNEYNLGSFVQASKTVDDNNGIYYKHNGKWYIDKDIKNLESLKKAEGLNTIPNDILKIDGKDVNEIKDGTKPESKDDGKEVKDEIKSGSENNGKEIKDETKPEPKDDGKEIKDETKPGSKDGDNDTKNNFSIIDAKHSCIMNIHYVNYAVIVLKEGNFNDCSFYIDGKKVVPKKVNEEGNIIKIELKDRKDKNFMVESQGKKEQITLKYKNF</sequence>
<feature type="region of interest" description="Disordered" evidence="1">
    <location>
        <begin position="122"/>
        <end position="185"/>
    </location>
</feature>
<evidence type="ECO:0000313" key="6">
    <source>
        <dbReference type="Proteomes" id="UP001321763"/>
    </source>
</evidence>
<protein>
    <submittedName>
        <fullName evidence="4">Uncharacterized protein</fullName>
    </submittedName>
</protein>
<evidence type="ECO:0000313" key="3">
    <source>
        <dbReference type="EMBL" id="BDR81571.1"/>
    </source>
</evidence>
<reference evidence="3 6" key="2">
    <citation type="submission" date="2022-09" db="EMBL/GenBank/DDBJ databases">
        <title>complete genome sequences of Clostridium tetani str. KHSU-234311-028 isolated from soil.</title>
        <authorList>
            <person name="Sekizuka T."/>
            <person name="Shitada C."/>
            <person name="Takahashi M."/>
            <person name="Kuroda M."/>
        </authorList>
    </citation>
    <scope>NUCLEOTIDE SEQUENCE [LARGE SCALE GENOMIC DNA]</scope>
    <source>
        <strain evidence="3 6">KHSU-234311-028</strain>
    </source>
</reference>
<dbReference type="RefSeq" id="WP_129029842.1">
    <property type="nucleotide sequence ID" value="NZ_AP026806.1"/>
</dbReference>
<feature type="chain" id="PRO_5020234483" evidence="2">
    <location>
        <begin position="32"/>
        <end position="270"/>
    </location>
</feature>
<gene>
    <name evidence="4" type="ORF">DP130_02780</name>
    <name evidence="3" type="ORF">K234311028_18170</name>
</gene>
<dbReference type="EMBL" id="AP026818">
    <property type="protein sequence ID" value="BDR81571.1"/>
    <property type="molecule type" value="Genomic_DNA"/>
</dbReference>
<reference evidence="4 5" key="1">
    <citation type="submission" date="2018-06" db="EMBL/GenBank/DDBJ databases">
        <title>Genome conservation of Clostridium tetani.</title>
        <authorList>
            <person name="Bruggemann H."/>
            <person name="Popoff M.R."/>
        </authorList>
    </citation>
    <scope>NUCLEOTIDE SEQUENCE [LARGE SCALE GENOMIC DNA]</scope>
    <source>
        <strain evidence="4 5">2017.061</strain>
    </source>
</reference>
<dbReference type="EMBL" id="QMAP01000002">
    <property type="protein sequence ID" value="RXI49929.1"/>
    <property type="molecule type" value="Genomic_DNA"/>
</dbReference>
<feature type="compositionally biased region" description="Basic and acidic residues" evidence="1">
    <location>
        <begin position="122"/>
        <end position="184"/>
    </location>
</feature>
<keyword evidence="2" id="KW-0732">Signal</keyword>